<reference evidence="3 4" key="1">
    <citation type="journal article" date="2017" name="Antonie Van Leeuwenhoek">
        <title>Phylogenomic resolution of the bacterial genus Pantoea and its relationship with Erwinia and Tatumella.</title>
        <authorList>
            <person name="Palmer M."/>
            <person name="Steenkamp E.T."/>
            <person name="Coetzee M.P."/>
            <person name="Chan W.Y."/>
            <person name="van Zyl E."/>
            <person name="De Maayer P."/>
            <person name="Coutinho T.A."/>
            <person name="Blom J."/>
            <person name="Smits T.H."/>
            <person name="Duffy B."/>
            <person name="Venter S.N."/>
        </authorList>
    </citation>
    <scope>NUCLEOTIDE SEQUENCE [LARGE SCALE GENOMIC DNA]</scope>
    <source>
        <strain evidence="3 4">LMG 2657</strain>
    </source>
</reference>
<dbReference type="Gene3D" id="1.20.1270.180">
    <property type="match status" value="1"/>
</dbReference>
<dbReference type="OrthoDB" id="6608320at2"/>
<name>A0A1X1EVF7_PANCY</name>
<gene>
    <name evidence="3" type="ORF">HA50_11860</name>
</gene>
<dbReference type="EMBL" id="MLJI01000001">
    <property type="protein sequence ID" value="ORM94009.1"/>
    <property type="molecule type" value="Genomic_DNA"/>
</dbReference>
<feature type="domain" description="Lysozyme inhibitor LprI-like N-terminal" evidence="2">
    <location>
        <begin position="27"/>
        <end position="94"/>
    </location>
</feature>
<accession>A0A1X1EVF7</accession>
<dbReference type="AlphaFoldDB" id="A0A1X1EVF7"/>
<feature type="chain" id="PRO_5012981741" description="Lysozyme inhibitor LprI-like N-terminal domain-containing protein" evidence="1">
    <location>
        <begin position="23"/>
        <end position="271"/>
    </location>
</feature>
<dbReference type="InterPro" id="IPR009739">
    <property type="entry name" value="LprI-like_N"/>
</dbReference>
<dbReference type="Proteomes" id="UP000193749">
    <property type="component" value="Unassembled WGS sequence"/>
</dbReference>
<dbReference type="RefSeq" id="WP_084875681.1">
    <property type="nucleotide sequence ID" value="NZ_JAGGMY010000001.1"/>
</dbReference>
<proteinExistence type="predicted"/>
<dbReference type="PANTHER" id="PTHR37549:SF1">
    <property type="entry name" value="LIPOPROTEIN LPRI"/>
    <property type="match status" value="1"/>
</dbReference>
<keyword evidence="4" id="KW-1185">Reference proteome</keyword>
<evidence type="ECO:0000256" key="1">
    <source>
        <dbReference type="SAM" id="SignalP"/>
    </source>
</evidence>
<feature type="signal peptide" evidence="1">
    <location>
        <begin position="1"/>
        <end position="22"/>
    </location>
</feature>
<organism evidence="3 4">
    <name type="scientific">Pantoea cypripedii</name>
    <name type="common">Pectobacterium cypripedii</name>
    <name type="synonym">Erwinia cypripedii</name>
    <dbReference type="NCBI Taxonomy" id="55209"/>
    <lineage>
        <taxon>Bacteria</taxon>
        <taxon>Pseudomonadati</taxon>
        <taxon>Pseudomonadota</taxon>
        <taxon>Gammaproteobacteria</taxon>
        <taxon>Enterobacterales</taxon>
        <taxon>Erwiniaceae</taxon>
        <taxon>Pantoea</taxon>
    </lineage>
</organism>
<sequence length="271" mass="29561">MSLQRNILASMLLLGATAPAMAASFDCTRASTAQEKLICQNPQLSALDETLAAAYRNKMSGLSGNDAAQLKQSQRDWLKQLRSHGTEANQLQADYQQRIAALSTSATSPAVAAKAPVADVPAATAVMPVSQQPLTKAHYIYYQGSTTPEPYNPPRRANITYILPPDAVIIVTGTYQCGFDNIPDPANGTAYTLVSLQVGTDSIDMLNQHFSLVQIKHQPKDPKRNVPSFVLKEFRSADNQTITTKQFDEFHLIFTGVIKGINVRKACELDH</sequence>
<dbReference type="GO" id="GO:0005576">
    <property type="term" value="C:extracellular region"/>
    <property type="evidence" value="ECO:0007669"/>
    <property type="project" value="TreeGrafter"/>
</dbReference>
<dbReference type="InterPro" id="IPR052755">
    <property type="entry name" value="Lysozyme_Inhibitor_LprI"/>
</dbReference>
<dbReference type="STRING" id="55209.HA50_11860"/>
<dbReference type="PANTHER" id="PTHR37549">
    <property type="entry name" value="LIPOPROTEIN LPRI"/>
    <property type="match status" value="1"/>
</dbReference>
<dbReference type="Pfam" id="PF07007">
    <property type="entry name" value="LprI"/>
    <property type="match status" value="1"/>
</dbReference>
<protein>
    <recommendedName>
        <fullName evidence="2">Lysozyme inhibitor LprI-like N-terminal domain-containing protein</fullName>
    </recommendedName>
</protein>
<evidence type="ECO:0000259" key="2">
    <source>
        <dbReference type="Pfam" id="PF07007"/>
    </source>
</evidence>
<keyword evidence="1" id="KW-0732">Signal</keyword>
<evidence type="ECO:0000313" key="3">
    <source>
        <dbReference type="EMBL" id="ORM94009.1"/>
    </source>
</evidence>
<evidence type="ECO:0000313" key="4">
    <source>
        <dbReference type="Proteomes" id="UP000193749"/>
    </source>
</evidence>
<comment type="caution">
    <text evidence="3">The sequence shown here is derived from an EMBL/GenBank/DDBJ whole genome shotgun (WGS) entry which is preliminary data.</text>
</comment>